<organism evidence="22 23">
    <name type="scientific">Nocardia mexicana</name>
    <dbReference type="NCBI Taxonomy" id="279262"/>
    <lineage>
        <taxon>Bacteria</taxon>
        <taxon>Bacillati</taxon>
        <taxon>Actinomycetota</taxon>
        <taxon>Actinomycetes</taxon>
        <taxon>Mycobacteriales</taxon>
        <taxon>Nocardiaceae</taxon>
        <taxon>Nocardia</taxon>
    </lineage>
</organism>
<comment type="catalytic activity">
    <reaction evidence="17 19">
        <text>4 Fe(II)-[cytochrome c] + O2 + 8 H(+)(in) = 4 Fe(III)-[cytochrome c] + 2 H2O + 4 H(+)(out)</text>
        <dbReference type="Rhea" id="RHEA:11436"/>
        <dbReference type="Rhea" id="RHEA-COMP:10350"/>
        <dbReference type="Rhea" id="RHEA-COMP:14399"/>
        <dbReference type="ChEBI" id="CHEBI:15377"/>
        <dbReference type="ChEBI" id="CHEBI:15378"/>
        <dbReference type="ChEBI" id="CHEBI:15379"/>
        <dbReference type="ChEBI" id="CHEBI:29033"/>
        <dbReference type="ChEBI" id="CHEBI:29034"/>
        <dbReference type="EC" id="7.1.1.9"/>
    </reaction>
</comment>
<dbReference type="GO" id="GO:0005886">
    <property type="term" value="C:plasma membrane"/>
    <property type="evidence" value="ECO:0007669"/>
    <property type="project" value="UniProtKB-SubCell"/>
</dbReference>
<comment type="subcellular location">
    <subcellularLocation>
        <location evidence="1 19">Cell membrane</location>
        <topology evidence="1 19">Multi-pass membrane protein</topology>
    </subcellularLocation>
</comment>
<dbReference type="GO" id="GO:0004129">
    <property type="term" value="F:cytochrome-c oxidase activity"/>
    <property type="evidence" value="ECO:0007669"/>
    <property type="project" value="UniProtKB-EC"/>
</dbReference>
<keyword evidence="4 18" id="KW-0813">Transport</keyword>
<comment type="similarity">
    <text evidence="3 18">Belongs to the heme-copper respiratory oxidase family.</text>
</comment>
<dbReference type="InterPro" id="IPR000883">
    <property type="entry name" value="Cyt_C_Oxase_1"/>
</dbReference>
<protein>
    <recommendedName>
        <fullName evidence="19">Cytochrome c oxidase subunit 1</fullName>
        <ecNumber evidence="19">7.1.1.9</ecNumber>
    </recommendedName>
</protein>
<dbReference type="AlphaFoldDB" id="A0A370HCD0"/>
<evidence type="ECO:0000256" key="7">
    <source>
        <dbReference type="ARBA" id="ARBA00022660"/>
    </source>
</evidence>
<keyword evidence="14 19" id="KW-0186">Copper</keyword>
<evidence type="ECO:0000256" key="20">
    <source>
        <dbReference type="SAM" id="MobiDB-lite"/>
    </source>
</evidence>
<evidence type="ECO:0000256" key="16">
    <source>
        <dbReference type="ARBA" id="ARBA00025218"/>
    </source>
</evidence>
<feature type="transmembrane region" description="Helical" evidence="19">
    <location>
        <begin position="259"/>
        <end position="279"/>
    </location>
</feature>
<feature type="transmembrane region" description="Helical" evidence="19">
    <location>
        <begin position="401"/>
        <end position="419"/>
    </location>
</feature>
<evidence type="ECO:0000256" key="1">
    <source>
        <dbReference type="ARBA" id="ARBA00004651"/>
    </source>
</evidence>
<feature type="transmembrane region" description="Helical" evidence="19">
    <location>
        <begin position="209"/>
        <end position="237"/>
    </location>
</feature>
<dbReference type="Pfam" id="PF00115">
    <property type="entry name" value="COX1"/>
    <property type="match status" value="1"/>
</dbReference>
<evidence type="ECO:0000313" key="23">
    <source>
        <dbReference type="Proteomes" id="UP000255355"/>
    </source>
</evidence>
<evidence type="ECO:0000256" key="6">
    <source>
        <dbReference type="ARBA" id="ARBA00022617"/>
    </source>
</evidence>
<dbReference type="GO" id="GO:0046872">
    <property type="term" value="F:metal ion binding"/>
    <property type="evidence" value="ECO:0007669"/>
    <property type="project" value="UniProtKB-KW"/>
</dbReference>
<keyword evidence="9 19" id="KW-0479">Metal-binding</keyword>
<keyword evidence="7 18" id="KW-0679">Respiratory chain</keyword>
<dbReference type="PROSITE" id="PS00077">
    <property type="entry name" value="COX1_CUB"/>
    <property type="match status" value="1"/>
</dbReference>
<feature type="transmembrane region" description="Helical" evidence="19">
    <location>
        <begin position="172"/>
        <end position="197"/>
    </location>
</feature>
<feature type="transmembrane region" description="Helical" evidence="19">
    <location>
        <begin position="361"/>
        <end position="381"/>
    </location>
</feature>
<evidence type="ECO:0000256" key="13">
    <source>
        <dbReference type="ARBA" id="ARBA00023004"/>
    </source>
</evidence>
<evidence type="ECO:0000256" key="5">
    <source>
        <dbReference type="ARBA" id="ARBA00022475"/>
    </source>
</evidence>
<dbReference type="SUPFAM" id="SSF81442">
    <property type="entry name" value="Cytochrome c oxidase subunit I-like"/>
    <property type="match status" value="1"/>
</dbReference>
<dbReference type="OrthoDB" id="9803294at2"/>
<feature type="transmembrane region" description="Helical" evidence="19">
    <location>
        <begin position="83"/>
        <end position="108"/>
    </location>
</feature>
<dbReference type="RefSeq" id="WP_068021504.1">
    <property type="nucleotide sequence ID" value="NZ_QQAZ01000002.1"/>
</dbReference>
<keyword evidence="15 19" id="KW-0472">Membrane</keyword>
<dbReference type="InterPro" id="IPR023616">
    <property type="entry name" value="Cyt_c_oxase-like_su1_dom"/>
</dbReference>
<feature type="region of interest" description="Disordered" evidence="20">
    <location>
        <begin position="1"/>
        <end position="20"/>
    </location>
</feature>
<gene>
    <name evidence="22" type="ORF">DFR68_102724</name>
</gene>
<feature type="transmembrane region" description="Helical" evidence="19">
    <location>
        <begin position="128"/>
        <end position="152"/>
    </location>
</feature>
<dbReference type="GO" id="GO:0015990">
    <property type="term" value="P:electron transport coupled proton transport"/>
    <property type="evidence" value="ECO:0007669"/>
    <property type="project" value="InterPro"/>
</dbReference>
<name>A0A370HCD0_9NOCA</name>
<dbReference type="InterPro" id="IPR023615">
    <property type="entry name" value="Cyt_c_Oxase_su1_BS"/>
</dbReference>
<keyword evidence="23" id="KW-1185">Reference proteome</keyword>
<feature type="transmembrane region" description="Helical" evidence="19">
    <location>
        <begin position="431"/>
        <end position="453"/>
    </location>
</feature>
<evidence type="ECO:0000256" key="10">
    <source>
        <dbReference type="ARBA" id="ARBA00022967"/>
    </source>
</evidence>
<keyword evidence="10" id="KW-1278">Translocase</keyword>
<evidence type="ECO:0000256" key="4">
    <source>
        <dbReference type="ARBA" id="ARBA00022448"/>
    </source>
</evidence>
<sequence>MTAVSPKPERELEAVRPYPPRGRSKGSFLYQALTTTDPKMLGQMYLFTAMSFFLIGGLMALLMRGELARPGLQFLSTEQFNQLFTMHGTIMLLFYATAIVFAFANIVLPLQIGAPDVAFPRLNAFSYWLYLFGATMATAGFITPGGAADFGWTAYSPLSDIVHAPGVGADLWIMGLAVSGLGTILGGVNMITTVVCLRAPGMTPFRLPIFTWTIVITSVLILVAFPVLTAALMGLFYDRQLGGHIYDPANGGSLLYQHLFWYFGHPEVYIIALPFFGIVSEIFPVFSRKPVFGYTALVYATFAIAALSIAVWAHHMYATGAVLLPFFSFMTFLIAVPTGVKFFNWIGTMWKGQLTFESPMLFSVGFIVTFLFGGLSGVILASPPLDFHVSDSYFVVAHFHYVLFGTIAFATYAGIYFWFPKMTGRMLDERLGKWHFWTTFIGFHTTFLVQHWVGAEGMPRRYADYLPSDGFTMLNTISTIGAFILGGSVLPFVWNVFKSYRYGEVVTVDDPWGYGNSLEWATTCPPPRHNFYELPRIRSERPAFELHYPHMVDRMREEAHVGFGGNSHARVTEHTPVRK</sequence>
<evidence type="ECO:0000256" key="11">
    <source>
        <dbReference type="ARBA" id="ARBA00022982"/>
    </source>
</evidence>
<dbReference type="CDD" id="cd01662">
    <property type="entry name" value="Ubiquinol_Oxidase_I"/>
    <property type="match status" value="1"/>
</dbReference>
<dbReference type="GO" id="GO:0022904">
    <property type="term" value="P:respiratory electron transport chain"/>
    <property type="evidence" value="ECO:0007669"/>
    <property type="project" value="TreeGrafter"/>
</dbReference>
<keyword evidence="13 19" id="KW-0408">Iron</keyword>
<comment type="pathway">
    <text evidence="2 19">Energy metabolism; oxidative phosphorylation.</text>
</comment>
<evidence type="ECO:0000256" key="12">
    <source>
        <dbReference type="ARBA" id="ARBA00022989"/>
    </source>
</evidence>
<dbReference type="FunFam" id="1.20.210.10:FF:000003">
    <property type="entry name" value="Cytochrome c oxidase subunit 1"/>
    <property type="match status" value="1"/>
</dbReference>
<keyword evidence="5 19" id="KW-1003">Cell membrane</keyword>
<keyword evidence="11 18" id="KW-0249">Electron transport</keyword>
<evidence type="ECO:0000256" key="18">
    <source>
        <dbReference type="RuleBase" id="RU000370"/>
    </source>
</evidence>
<reference evidence="22 23" key="1">
    <citation type="submission" date="2018-07" db="EMBL/GenBank/DDBJ databases">
        <title>Genomic Encyclopedia of Type Strains, Phase IV (KMG-IV): sequencing the most valuable type-strain genomes for metagenomic binning, comparative biology and taxonomic classification.</title>
        <authorList>
            <person name="Goeker M."/>
        </authorList>
    </citation>
    <scope>NUCLEOTIDE SEQUENCE [LARGE SCALE GENOMIC DNA]</scope>
    <source>
        <strain evidence="22 23">DSM 44952</strain>
    </source>
</reference>
<dbReference type="PROSITE" id="PS50855">
    <property type="entry name" value="COX1"/>
    <property type="match status" value="1"/>
</dbReference>
<comment type="caution">
    <text evidence="22">The sequence shown here is derived from an EMBL/GenBank/DDBJ whole genome shotgun (WGS) entry which is preliminary data.</text>
</comment>
<evidence type="ECO:0000256" key="3">
    <source>
        <dbReference type="ARBA" id="ARBA00009578"/>
    </source>
</evidence>
<proteinExistence type="inferred from homology"/>
<dbReference type="InterPro" id="IPR014241">
    <property type="entry name" value="Cyt_c_oxidase_su1_bac"/>
</dbReference>
<feature type="transmembrane region" description="Helical" evidence="19">
    <location>
        <begin position="291"/>
        <end position="312"/>
    </location>
</feature>
<dbReference type="GO" id="GO:0020037">
    <property type="term" value="F:heme binding"/>
    <property type="evidence" value="ECO:0007669"/>
    <property type="project" value="InterPro"/>
</dbReference>
<keyword evidence="12 19" id="KW-1133">Transmembrane helix</keyword>
<dbReference type="EMBL" id="QQAZ01000002">
    <property type="protein sequence ID" value="RDI54596.1"/>
    <property type="molecule type" value="Genomic_DNA"/>
</dbReference>
<feature type="transmembrane region" description="Helical" evidence="19">
    <location>
        <begin position="473"/>
        <end position="494"/>
    </location>
</feature>
<dbReference type="NCBIfam" id="TIGR02891">
    <property type="entry name" value="CtaD_CoxA"/>
    <property type="match status" value="1"/>
</dbReference>
<evidence type="ECO:0000256" key="9">
    <source>
        <dbReference type="ARBA" id="ARBA00022723"/>
    </source>
</evidence>
<keyword evidence="6 18" id="KW-0349">Heme</keyword>
<keyword evidence="8 18" id="KW-0812">Transmembrane</keyword>
<feature type="transmembrane region" description="Helical" evidence="19">
    <location>
        <begin position="318"/>
        <end position="340"/>
    </location>
</feature>
<dbReference type="Gene3D" id="1.20.210.10">
    <property type="entry name" value="Cytochrome c oxidase-like, subunit I domain"/>
    <property type="match status" value="1"/>
</dbReference>
<dbReference type="PANTHER" id="PTHR10422:SF18">
    <property type="entry name" value="CYTOCHROME C OXIDASE SUBUNIT 1"/>
    <property type="match status" value="1"/>
</dbReference>
<feature type="transmembrane region" description="Helical" evidence="19">
    <location>
        <begin position="44"/>
        <end position="63"/>
    </location>
</feature>
<dbReference type="InterPro" id="IPR036927">
    <property type="entry name" value="Cyt_c_oxase-like_su1_sf"/>
</dbReference>
<evidence type="ECO:0000256" key="8">
    <source>
        <dbReference type="ARBA" id="ARBA00022692"/>
    </source>
</evidence>
<comment type="function">
    <text evidence="16 19">Cytochrome c oxidase is the component of the respiratory chain that catalyzes the reduction of oxygen to water. Subunits 1-3 form the functional core of the enzyme complex. CO I is the catalytic subunit of the enzyme. Electrons originating in cytochrome c are transferred via the copper A center of subunit 2 and heme A of subunit 1 to the bimetallic center formed by heme A3 and copper B.</text>
</comment>
<evidence type="ECO:0000256" key="17">
    <source>
        <dbReference type="ARBA" id="ARBA00047816"/>
    </source>
</evidence>
<dbReference type="UniPathway" id="UPA00705"/>
<dbReference type="PRINTS" id="PR01165">
    <property type="entry name" value="CYCOXIDASEI"/>
</dbReference>
<evidence type="ECO:0000256" key="19">
    <source>
        <dbReference type="RuleBase" id="RU363061"/>
    </source>
</evidence>
<evidence type="ECO:0000259" key="21">
    <source>
        <dbReference type="PROSITE" id="PS50855"/>
    </source>
</evidence>
<dbReference type="PANTHER" id="PTHR10422">
    <property type="entry name" value="CYTOCHROME C OXIDASE SUBUNIT 1"/>
    <property type="match status" value="1"/>
</dbReference>
<feature type="domain" description="Cytochrome oxidase subunit I profile" evidence="21">
    <location>
        <begin position="24"/>
        <end position="538"/>
    </location>
</feature>
<dbReference type="EC" id="7.1.1.9" evidence="19"/>
<evidence type="ECO:0000313" key="22">
    <source>
        <dbReference type="EMBL" id="RDI54596.1"/>
    </source>
</evidence>
<dbReference type="STRING" id="1210089.GCA_001613165_03886"/>
<evidence type="ECO:0000256" key="15">
    <source>
        <dbReference type="ARBA" id="ARBA00023136"/>
    </source>
</evidence>
<accession>A0A370HCD0</accession>
<dbReference type="Proteomes" id="UP000255355">
    <property type="component" value="Unassembled WGS sequence"/>
</dbReference>
<evidence type="ECO:0000256" key="2">
    <source>
        <dbReference type="ARBA" id="ARBA00004673"/>
    </source>
</evidence>
<dbReference type="GO" id="GO:0006119">
    <property type="term" value="P:oxidative phosphorylation"/>
    <property type="evidence" value="ECO:0007669"/>
    <property type="project" value="UniProtKB-UniPathway"/>
</dbReference>
<evidence type="ECO:0000256" key="14">
    <source>
        <dbReference type="ARBA" id="ARBA00023008"/>
    </source>
</evidence>